<feature type="signal peptide" evidence="1">
    <location>
        <begin position="1"/>
        <end position="32"/>
    </location>
</feature>
<accession>A0A1F5AXY4</accession>
<evidence type="ECO:0000313" key="3">
    <source>
        <dbReference type="Proteomes" id="UP000176639"/>
    </source>
</evidence>
<gene>
    <name evidence="2" type="ORF">A2Z10_03800</name>
</gene>
<feature type="chain" id="PRO_5009517304" evidence="1">
    <location>
        <begin position="33"/>
        <end position="358"/>
    </location>
</feature>
<reference evidence="2 3" key="1">
    <citation type="journal article" date="2016" name="Nat. Commun.">
        <title>Thousands of microbial genomes shed light on interconnected biogeochemical processes in an aquifer system.</title>
        <authorList>
            <person name="Anantharaman K."/>
            <person name="Brown C.T."/>
            <person name="Hug L.A."/>
            <person name="Sharon I."/>
            <person name="Castelle C.J."/>
            <person name="Probst A.J."/>
            <person name="Thomas B.C."/>
            <person name="Singh A."/>
            <person name="Wilkins M.J."/>
            <person name="Karaoz U."/>
            <person name="Brodie E.L."/>
            <person name="Williams K.H."/>
            <person name="Hubbard S.S."/>
            <person name="Banfield J.F."/>
        </authorList>
    </citation>
    <scope>NUCLEOTIDE SEQUENCE [LARGE SCALE GENOMIC DNA]</scope>
</reference>
<keyword evidence="1" id="KW-0732">Signal</keyword>
<protein>
    <submittedName>
        <fullName evidence="2">Uncharacterized protein</fullName>
    </submittedName>
</protein>
<dbReference type="AlphaFoldDB" id="A0A1F5AXY4"/>
<dbReference type="Proteomes" id="UP000176639">
    <property type="component" value="Unassembled WGS sequence"/>
</dbReference>
<comment type="caution">
    <text evidence="2">The sequence shown here is derived from an EMBL/GenBank/DDBJ whole genome shotgun (WGS) entry which is preliminary data.</text>
</comment>
<sequence>MQSFLKNHKPCPSFLVAAVIFSVFTLTGIVSAAWVDAPNAPPNYGITGCTYPCLEEDFRPMNLGTTSQTKRASITADGFYDRQDPTYVIDPASSLISLNLAGHAVINSNASSIGAQLVVNNPKDTTKTGSTGDAIFAFANSANAAISAEQGNTTGYAIYSSGGINYFGGNVGIGVSNPTEKLTVEGNAIISGNVGIGTLSSTEKLDVNGKIKSSFGGFMFPDGTTQDSAAALLMRAIHTFKDCTAAGGQVFNIDDGKNICRFSSLPAGWTLYPTNWTTTTSVHCEDTKSAPEGWEPKYGTTTCETGGHAFADLPVESCTSVSTGQQCWYEGFFGSNKVCGYVETSTTCYATVTERGGY</sequence>
<proteinExistence type="predicted"/>
<name>A0A1F5AXY4_9BACT</name>
<evidence type="ECO:0000313" key="2">
    <source>
        <dbReference type="EMBL" id="OGD23228.1"/>
    </source>
</evidence>
<organism evidence="2 3">
    <name type="scientific">Candidatus Azambacteria bacterium RBG_16_47_10</name>
    <dbReference type="NCBI Taxonomy" id="1797292"/>
    <lineage>
        <taxon>Bacteria</taxon>
        <taxon>Candidatus Azamiibacteriota</taxon>
    </lineage>
</organism>
<evidence type="ECO:0000256" key="1">
    <source>
        <dbReference type="SAM" id="SignalP"/>
    </source>
</evidence>
<dbReference type="EMBL" id="MEYI01000048">
    <property type="protein sequence ID" value="OGD23228.1"/>
    <property type="molecule type" value="Genomic_DNA"/>
</dbReference>